<organism evidence="2 3">
    <name type="scientific">Gossypium anomalum</name>
    <dbReference type="NCBI Taxonomy" id="47600"/>
    <lineage>
        <taxon>Eukaryota</taxon>
        <taxon>Viridiplantae</taxon>
        <taxon>Streptophyta</taxon>
        <taxon>Embryophyta</taxon>
        <taxon>Tracheophyta</taxon>
        <taxon>Spermatophyta</taxon>
        <taxon>Magnoliopsida</taxon>
        <taxon>eudicotyledons</taxon>
        <taxon>Gunneridae</taxon>
        <taxon>Pentapetalae</taxon>
        <taxon>rosids</taxon>
        <taxon>malvids</taxon>
        <taxon>Malvales</taxon>
        <taxon>Malvaceae</taxon>
        <taxon>Malvoideae</taxon>
        <taxon>Gossypium</taxon>
    </lineage>
</organism>
<comment type="caution">
    <text evidence="2">The sequence shown here is derived from an EMBL/GenBank/DDBJ whole genome shotgun (WGS) entry which is preliminary data.</text>
</comment>
<reference evidence="2 3" key="1">
    <citation type="journal article" date="2021" name="bioRxiv">
        <title>The Gossypium anomalum genome as a resource for cotton improvement and evolutionary analysis of hybrid incompatibility.</title>
        <authorList>
            <person name="Grover C.E."/>
            <person name="Yuan D."/>
            <person name="Arick M.A."/>
            <person name="Miller E.R."/>
            <person name="Hu G."/>
            <person name="Peterson D.G."/>
            <person name="Wendel J.F."/>
            <person name="Udall J.A."/>
        </authorList>
    </citation>
    <scope>NUCLEOTIDE SEQUENCE [LARGE SCALE GENOMIC DNA]</scope>
    <source>
        <strain evidence="2">JFW-Udall</strain>
        <tissue evidence="2">Leaf</tissue>
    </source>
</reference>
<proteinExistence type="predicted"/>
<accession>A0A8J5YQB0</accession>
<gene>
    <name evidence="2" type="ORF">CXB51_011938</name>
</gene>
<evidence type="ECO:0000313" key="2">
    <source>
        <dbReference type="EMBL" id="KAG8494448.1"/>
    </source>
</evidence>
<feature type="compositionally biased region" description="Polar residues" evidence="1">
    <location>
        <begin position="193"/>
        <end position="203"/>
    </location>
</feature>
<evidence type="ECO:0000313" key="3">
    <source>
        <dbReference type="Proteomes" id="UP000701853"/>
    </source>
</evidence>
<protein>
    <submittedName>
        <fullName evidence="2">Uncharacterized protein</fullName>
    </submittedName>
</protein>
<feature type="region of interest" description="Disordered" evidence="1">
    <location>
        <begin position="184"/>
        <end position="206"/>
    </location>
</feature>
<evidence type="ECO:0000256" key="1">
    <source>
        <dbReference type="SAM" id="MobiDB-lite"/>
    </source>
</evidence>
<dbReference type="Proteomes" id="UP000701853">
    <property type="component" value="Chromosome 5"/>
</dbReference>
<dbReference type="PANTHER" id="PTHR46419:SF1">
    <property type="entry name" value="ARF-GAP DOMAIN-CONTAINING PROTEIN"/>
    <property type="match status" value="1"/>
</dbReference>
<keyword evidence="3" id="KW-1185">Reference proteome</keyword>
<dbReference type="EMBL" id="JAHUZN010000005">
    <property type="protein sequence ID" value="KAG8494448.1"/>
    <property type="molecule type" value="Genomic_DNA"/>
</dbReference>
<dbReference type="GO" id="GO:0005096">
    <property type="term" value="F:GTPase activator activity"/>
    <property type="evidence" value="ECO:0007669"/>
    <property type="project" value="InterPro"/>
</dbReference>
<dbReference type="AlphaFoldDB" id="A0A8J5YQB0"/>
<sequence length="359" mass="39198">MGNEKSNNYWEAELPPNYNRGGIENFICAKSPTSVSEEKESLHKLGAKDGGYKYMNTANHGFEEKKTSCPPFTNNSTPTPKSCLQVHLNVPQKVEHDIRPQEPLQNSEPSVSNADTINQEVTTTPSVSKVESIKQDVNTTASVPPAKVDYATELFNLLFMEDSRENHSDISAHENSWTGFSSAEAKSLRDGSDSSNLSQTKVQPKNESDDLFRVVNCLQPNTVMTSPFSFHQQQFVTTAKPNGGSQAFPVNSHQFNSSGLHFPALSSGSVGHQVPRMSMPLTGQHMQNGSNQQMHLAGSSVNFPISSLYTPGQVVPPTIGMKSIGGLPISASPICLTTPIQWGKDYDFSSLTQGMFTKR</sequence>
<name>A0A8J5YQB0_9ROSI</name>
<dbReference type="PANTHER" id="PTHR46419">
    <property type="entry name" value="ADP-RIBOSYLATION FACTOR GTPASE-ACTIVATING PROTEIN AGD5"/>
    <property type="match status" value="1"/>
</dbReference>
<dbReference type="InterPro" id="IPR044520">
    <property type="entry name" value="ARF_GAP_AGD5/15"/>
</dbReference>
<dbReference type="OrthoDB" id="10266696at2759"/>